<dbReference type="PROSITE" id="PS00039">
    <property type="entry name" value="DEAD_ATP_HELICASE"/>
    <property type="match status" value="1"/>
</dbReference>
<evidence type="ECO:0000256" key="6">
    <source>
        <dbReference type="PROSITE-ProRule" id="PRU00552"/>
    </source>
</evidence>
<dbReference type="InterPro" id="IPR027417">
    <property type="entry name" value="P-loop_NTPase"/>
</dbReference>
<dbReference type="InterPro" id="IPR014014">
    <property type="entry name" value="RNA_helicase_DEAD_Q_motif"/>
</dbReference>
<dbReference type="PANTHER" id="PTHR47959">
    <property type="entry name" value="ATP-DEPENDENT RNA HELICASE RHLE-RELATED"/>
    <property type="match status" value="1"/>
</dbReference>
<keyword evidence="1 7" id="KW-0547">Nucleotide-binding</keyword>
<feature type="domain" description="Helicase C-terminal" evidence="9">
    <location>
        <begin position="231"/>
        <end position="376"/>
    </location>
</feature>
<keyword evidence="12" id="KW-1185">Reference proteome</keyword>
<dbReference type="GO" id="GO:0004386">
    <property type="term" value="F:helicase activity"/>
    <property type="evidence" value="ECO:0007669"/>
    <property type="project" value="UniProtKB-KW"/>
</dbReference>
<proteinExistence type="inferred from homology"/>
<evidence type="ECO:0000256" key="4">
    <source>
        <dbReference type="ARBA" id="ARBA00022840"/>
    </source>
</evidence>
<feature type="domain" description="DEAD-box RNA helicase Q" evidence="10">
    <location>
        <begin position="3"/>
        <end position="31"/>
    </location>
</feature>
<dbReference type="InterPro" id="IPR050079">
    <property type="entry name" value="DEAD_box_RNA_helicase"/>
</dbReference>
<keyword evidence="3 7" id="KW-0347">Helicase</keyword>
<feature type="short sequence motif" description="Q motif" evidence="6">
    <location>
        <begin position="3"/>
        <end position="31"/>
    </location>
</feature>
<dbReference type="SUPFAM" id="SSF52540">
    <property type="entry name" value="P-loop containing nucleoside triphosphate hydrolases"/>
    <property type="match status" value="1"/>
</dbReference>
<organism evidence="11 12">
    <name type="scientific">Paraclostridium ghonii</name>
    <dbReference type="NCBI Taxonomy" id="29358"/>
    <lineage>
        <taxon>Bacteria</taxon>
        <taxon>Bacillati</taxon>
        <taxon>Bacillota</taxon>
        <taxon>Clostridia</taxon>
        <taxon>Peptostreptococcales</taxon>
        <taxon>Peptostreptococcaceae</taxon>
        <taxon>Paraclostridium</taxon>
    </lineage>
</organism>
<evidence type="ECO:0000256" key="2">
    <source>
        <dbReference type="ARBA" id="ARBA00022801"/>
    </source>
</evidence>
<dbReference type="Proteomes" id="UP001232584">
    <property type="component" value="Unassembled WGS sequence"/>
</dbReference>
<dbReference type="InterPro" id="IPR005580">
    <property type="entry name" value="DbpA/CsdA_RNA-bd_dom"/>
</dbReference>
<evidence type="ECO:0000256" key="3">
    <source>
        <dbReference type="ARBA" id="ARBA00022806"/>
    </source>
</evidence>
<evidence type="ECO:0000313" key="11">
    <source>
        <dbReference type="EMBL" id="MDQ0556969.1"/>
    </source>
</evidence>
<dbReference type="CDD" id="cd00268">
    <property type="entry name" value="DEADc"/>
    <property type="match status" value="1"/>
</dbReference>
<dbReference type="PROSITE" id="PS51194">
    <property type="entry name" value="HELICASE_CTER"/>
    <property type="match status" value="1"/>
</dbReference>
<dbReference type="InterPro" id="IPR000629">
    <property type="entry name" value="RNA-helicase_DEAD-box_CS"/>
</dbReference>
<name>A0ABU0N269_9FIRM</name>
<reference evidence="11 12" key="1">
    <citation type="submission" date="2023-07" db="EMBL/GenBank/DDBJ databases">
        <title>Genomic Encyclopedia of Type Strains, Phase IV (KMG-IV): sequencing the most valuable type-strain genomes for metagenomic binning, comparative biology and taxonomic classification.</title>
        <authorList>
            <person name="Goeker M."/>
        </authorList>
    </citation>
    <scope>NUCLEOTIDE SEQUENCE [LARGE SCALE GENOMIC DNA]</scope>
    <source>
        <strain evidence="11 12">DSM 15049</strain>
    </source>
</reference>
<keyword evidence="2 7" id="KW-0378">Hydrolase</keyword>
<evidence type="ECO:0000259" key="10">
    <source>
        <dbReference type="PROSITE" id="PS51195"/>
    </source>
</evidence>
<keyword evidence="4 7" id="KW-0067">ATP-binding</keyword>
<evidence type="ECO:0000259" key="8">
    <source>
        <dbReference type="PROSITE" id="PS51192"/>
    </source>
</evidence>
<dbReference type="CDD" id="cd18787">
    <property type="entry name" value="SF2_C_DEAD"/>
    <property type="match status" value="1"/>
</dbReference>
<gene>
    <name evidence="11" type="ORF">QOZ92_002087</name>
</gene>
<dbReference type="RefSeq" id="WP_307507365.1">
    <property type="nucleotide sequence ID" value="NZ_BAAACE010000019.1"/>
</dbReference>
<dbReference type="InterPro" id="IPR044742">
    <property type="entry name" value="DEAD/DEAH_RhlB"/>
</dbReference>
<dbReference type="InterPro" id="IPR001650">
    <property type="entry name" value="Helicase_C-like"/>
</dbReference>
<evidence type="ECO:0000256" key="1">
    <source>
        <dbReference type="ARBA" id="ARBA00022741"/>
    </source>
</evidence>
<dbReference type="PROSITE" id="PS51195">
    <property type="entry name" value="Q_MOTIF"/>
    <property type="match status" value="1"/>
</dbReference>
<dbReference type="InterPro" id="IPR012677">
    <property type="entry name" value="Nucleotide-bd_a/b_plait_sf"/>
</dbReference>
<sequence length="483" mass="55944">MNNNFNKFNLNKYIIKALFNMGYESPSKVQEKVIPRLLNKENIVVKSRTGSGKTASFGIPICENINIDDNKLQALVVVPTRELALQVKDEISNIGRLKKIRCSAIFGKQPIKDQIFELKQRVHIVIATPGRIIDHINRGTIDLNNLKYFVIDEADKMLNKGFVDDMEFMFNNIPKSTTIGLFSATIDNEINHICEKYIKKYNQINIDENDVCKNKIKENLIYSHEGDKYENLKKIIYSLTPQTTIIFLNTKDRVVELYKKMKKDKFLVEQLHGDMSQEKRIFTIKDFKNGKYNILVSTDVASRGIHIDDISLVVNYDVPRDKENYIHRIGRTGRHDKNGKAITMISDRDEKYINEIKEYIGYEINTLGELKLEDVENGKFKFEQQSIKLLKSRKTKKDDEKVHSEVTRIYLNAGKKKKIRIIDIVGTLSNIEGINNEDIGVVEVCDLCSYVDLLNHKGEKFLKKYKQINIKKKLVKVRKDNTI</sequence>
<accession>A0ABU0N269</accession>
<feature type="domain" description="Helicase ATP-binding" evidence="8">
    <location>
        <begin position="34"/>
        <end position="204"/>
    </location>
</feature>
<dbReference type="SMART" id="SM00490">
    <property type="entry name" value="HELICc"/>
    <property type="match status" value="1"/>
</dbReference>
<comment type="caution">
    <text evidence="11">The sequence shown here is derived from an EMBL/GenBank/DDBJ whole genome shotgun (WGS) entry which is preliminary data.</text>
</comment>
<dbReference type="Pfam" id="PF00271">
    <property type="entry name" value="Helicase_C"/>
    <property type="match status" value="1"/>
</dbReference>
<dbReference type="Pfam" id="PF00270">
    <property type="entry name" value="DEAD"/>
    <property type="match status" value="1"/>
</dbReference>
<dbReference type="PROSITE" id="PS51192">
    <property type="entry name" value="HELICASE_ATP_BIND_1"/>
    <property type="match status" value="1"/>
</dbReference>
<dbReference type="Gene3D" id="3.40.50.300">
    <property type="entry name" value="P-loop containing nucleotide triphosphate hydrolases"/>
    <property type="match status" value="2"/>
</dbReference>
<dbReference type="InterPro" id="IPR011545">
    <property type="entry name" value="DEAD/DEAH_box_helicase_dom"/>
</dbReference>
<dbReference type="Gene3D" id="3.30.70.330">
    <property type="match status" value="1"/>
</dbReference>
<evidence type="ECO:0000313" key="12">
    <source>
        <dbReference type="Proteomes" id="UP001232584"/>
    </source>
</evidence>
<dbReference type="PANTHER" id="PTHR47959:SF13">
    <property type="entry name" value="ATP-DEPENDENT RNA HELICASE RHLE"/>
    <property type="match status" value="1"/>
</dbReference>
<comment type="similarity">
    <text evidence="5 7">Belongs to the DEAD box helicase family.</text>
</comment>
<dbReference type="EMBL" id="JAUSWG010000008">
    <property type="protein sequence ID" value="MDQ0556969.1"/>
    <property type="molecule type" value="Genomic_DNA"/>
</dbReference>
<evidence type="ECO:0000256" key="7">
    <source>
        <dbReference type="RuleBase" id="RU000492"/>
    </source>
</evidence>
<protein>
    <submittedName>
        <fullName evidence="11">Superfamily II DNA/RNA helicase</fullName>
    </submittedName>
</protein>
<evidence type="ECO:0000259" key="9">
    <source>
        <dbReference type="PROSITE" id="PS51194"/>
    </source>
</evidence>
<dbReference type="Pfam" id="PF03880">
    <property type="entry name" value="DbpA"/>
    <property type="match status" value="1"/>
</dbReference>
<dbReference type="SMART" id="SM00487">
    <property type="entry name" value="DEXDc"/>
    <property type="match status" value="1"/>
</dbReference>
<evidence type="ECO:0000256" key="5">
    <source>
        <dbReference type="ARBA" id="ARBA00038437"/>
    </source>
</evidence>
<dbReference type="InterPro" id="IPR014001">
    <property type="entry name" value="Helicase_ATP-bd"/>
</dbReference>